<dbReference type="AlphaFoldDB" id="A0A0P1BLB2"/>
<evidence type="ECO:0000313" key="2">
    <source>
        <dbReference type="EMBL" id="CEH17011.1"/>
    </source>
</evidence>
<name>A0A0P1BLB2_9BASI</name>
<feature type="signal peptide" evidence="1">
    <location>
        <begin position="1"/>
        <end position="22"/>
    </location>
</feature>
<evidence type="ECO:0000313" key="3">
    <source>
        <dbReference type="Proteomes" id="UP000054845"/>
    </source>
</evidence>
<feature type="chain" id="PRO_5006059649" evidence="1">
    <location>
        <begin position="23"/>
        <end position="122"/>
    </location>
</feature>
<dbReference type="EMBL" id="CCYA01000254">
    <property type="protein sequence ID" value="CEH17011.1"/>
    <property type="molecule type" value="Genomic_DNA"/>
</dbReference>
<dbReference type="Proteomes" id="UP000054845">
    <property type="component" value="Unassembled WGS sequence"/>
</dbReference>
<protein>
    <submittedName>
        <fullName evidence="2">Uncharacterized protein</fullName>
    </submittedName>
</protein>
<proteinExistence type="predicted"/>
<dbReference type="OrthoDB" id="10276190at2759"/>
<accession>A0A0P1BLB2</accession>
<keyword evidence="3" id="KW-1185">Reference proteome</keyword>
<evidence type="ECO:0000256" key="1">
    <source>
        <dbReference type="SAM" id="SignalP"/>
    </source>
</evidence>
<keyword evidence="1" id="KW-0732">Signal</keyword>
<organism evidence="2 3">
    <name type="scientific">Ceraceosorus bombacis</name>
    <dbReference type="NCBI Taxonomy" id="401625"/>
    <lineage>
        <taxon>Eukaryota</taxon>
        <taxon>Fungi</taxon>
        <taxon>Dikarya</taxon>
        <taxon>Basidiomycota</taxon>
        <taxon>Ustilaginomycotina</taxon>
        <taxon>Exobasidiomycetes</taxon>
        <taxon>Ceraceosorales</taxon>
        <taxon>Ceraceosoraceae</taxon>
        <taxon>Ceraceosorus</taxon>
    </lineage>
</organism>
<sequence length="122" mass="13856">MVSVRLFRNLSVAVFGMLGVKAFENPRRHLLYRVVNAPLEWGINDIKKHWATHCVKACHDQGSFIATEDVGYFSYDPTTYLYCYDEHEQSWATEAADTLNQENIANAQWGQVVGLFSVARVG</sequence>
<reference evidence="3" key="1">
    <citation type="submission" date="2014-09" db="EMBL/GenBank/DDBJ databases">
        <authorList>
            <person name="Sharma Rahul"/>
            <person name="Thines Marco"/>
        </authorList>
    </citation>
    <scope>NUCLEOTIDE SEQUENCE [LARGE SCALE GENOMIC DNA]</scope>
</reference>